<dbReference type="PANTHER" id="PTHR31928">
    <property type="entry name" value="EXPRESSED PROTEIN"/>
    <property type="match status" value="1"/>
</dbReference>
<sequence>MRKLVAFLKNFGMFAGFWYMIHRYRGEMAALVPGVLLKLLQHINNGVEIGGEHCSSVLQVISIVPALAGGDLYSNQGFYLRVSDSSHATFVSLPDEQVDLILSDKIQLGQFIQVEHIEAGSPVPILRGVRPLPGRHPCVGNPQDLVATHSLGFFNAEKSKVSKSNSSSINGDDNSVSRKENSMPGKFEGAPKVEVEKKKLSHSRSSSSLQKQLISTDVEKRRVTHVRSRSMVLKPVTSSPTSFNSTPLSEKLSSEAKQPAKVKVQEKTSSSKLGLLGRAASVLKATTAGRKSSAGNLIGNLVPAFRSGPKALRKSWEENVETKSRDSSAPRATKIEIKPETRSTYYDSQVPKRSLFTSERVSLKEDSKVQTAGRKAKVSTIVDEHDKSNKQQPAVKKTLVSTHNSSPEKPIMFVPSSWRLMDCSKYWASLPSSLAKLGEGVLKYHDAAQQAAIEALQEASAAETLIRCLSMYAELISSAEEDNPQPAVEQFLAFHATLTRAGLVAESLSKAAATSPLDSLGSDATEEEALRVSVDHRKNATAWVHAALATHLSPFSLYDSDAPSTRPGGSAAVTVVLDTPPKSTASSKSAAAAAASQVKQRTSTTISRHRAPIPQWVRGESVAEAAAVGRALRREARWWFLGFVERFLDADAASAANAPRDRDLVAGTLSEMKRVNDWLDGVGGNGSEGDYELADDGGVPPETIERLRRKIYDYLLANVEIAAVSLGGRHGGGAPASSSSSGGSYGGVEGRGRRR</sequence>
<feature type="compositionally biased region" description="Basic and acidic residues" evidence="1">
    <location>
        <begin position="189"/>
        <end position="198"/>
    </location>
</feature>
<keyword evidence="5" id="KW-1185">Reference proteome</keyword>
<feature type="region of interest" description="Disordered" evidence="1">
    <location>
        <begin position="162"/>
        <end position="215"/>
    </location>
</feature>
<feature type="compositionally biased region" description="Basic and acidic residues" evidence="1">
    <location>
        <begin position="316"/>
        <end position="341"/>
    </location>
</feature>
<feature type="region of interest" description="Disordered" evidence="1">
    <location>
        <begin position="236"/>
        <end position="265"/>
    </location>
</feature>
<evidence type="ECO:0000259" key="2">
    <source>
        <dbReference type="Pfam" id="PF06075"/>
    </source>
</evidence>
<evidence type="ECO:0000259" key="3">
    <source>
        <dbReference type="Pfam" id="PF21647"/>
    </source>
</evidence>
<dbReference type="EMBL" id="CP136896">
    <property type="protein sequence ID" value="WOL14322.1"/>
    <property type="molecule type" value="Genomic_DNA"/>
</dbReference>
<evidence type="ECO:0000313" key="4">
    <source>
        <dbReference type="EMBL" id="WOL14322.1"/>
    </source>
</evidence>
<dbReference type="AlphaFoldDB" id="A0AAQ3KSI8"/>
<dbReference type="InterPro" id="IPR049172">
    <property type="entry name" value="DUF6857_pln"/>
</dbReference>
<dbReference type="Pfam" id="PF21647">
    <property type="entry name" value="DUF6857"/>
    <property type="match status" value="1"/>
</dbReference>
<proteinExistence type="predicted"/>
<accession>A0AAQ3KSI8</accession>
<dbReference type="Pfam" id="PF06075">
    <property type="entry name" value="DUF936"/>
    <property type="match status" value="1"/>
</dbReference>
<protein>
    <submittedName>
        <fullName evidence="4">Uncharacterized protein</fullName>
    </submittedName>
</protein>
<feature type="domain" description="DUF936" evidence="2">
    <location>
        <begin position="31"/>
        <end position="147"/>
    </location>
</feature>
<name>A0AAQ3KSI8_9LILI</name>
<feature type="domain" description="DUF6857" evidence="3">
    <location>
        <begin position="417"/>
        <end position="725"/>
    </location>
</feature>
<feature type="compositionally biased region" description="Polar residues" evidence="1">
    <location>
        <begin position="236"/>
        <end position="248"/>
    </location>
</feature>
<evidence type="ECO:0000256" key="1">
    <source>
        <dbReference type="SAM" id="MobiDB-lite"/>
    </source>
</evidence>
<reference evidence="4 5" key="1">
    <citation type="submission" date="2023-10" db="EMBL/GenBank/DDBJ databases">
        <title>Chromosome-scale genome assembly provides insights into flower coloration mechanisms of Canna indica.</title>
        <authorList>
            <person name="Li C."/>
        </authorList>
    </citation>
    <scope>NUCLEOTIDE SEQUENCE [LARGE SCALE GENOMIC DNA]</scope>
    <source>
        <tissue evidence="4">Flower</tissue>
    </source>
</reference>
<feature type="region of interest" description="Disordered" evidence="1">
    <location>
        <begin position="728"/>
        <end position="755"/>
    </location>
</feature>
<dbReference type="PANTHER" id="PTHR31928:SF4">
    <property type="entry name" value="OS08G0541500 PROTEIN"/>
    <property type="match status" value="1"/>
</dbReference>
<dbReference type="InterPro" id="IPR010341">
    <property type="entry name" value="DUF936_pln"/>
</dbReference>
<organism evidence="4 5">
    <name type="scientific">Canna indica</name>
    <name type="common">Indian-shot</name>
    <dbReference type="NCBI Taxonomy" id="4628"/>
    <lineage>
        <taxon>Eukaryota</taxon>
        <taxon>Viridiplantae</taxon>
        <taxon>Streptophyta</taxon>
        <taxon>Embryophyta</taxon>
        <taxon>Tracheophyta</taxon>
        <taxon>Spermatophyta</taxon>
        <taxon>Magnoliopsida</taxon>
        <taxon>Liliopsida</taxon>
        <taxon>Zingiberales</taxon>
        <taxon>Cannaceae</taxon>
        <taxon>Canna</taxon>
    </lineage>
</organism>
<gene>
    <name evidence="4" type="ORF">Cni_G23102</name>
</gene>
<dbReference type="InterPro" id="IPR048297">
    <property type="entry name" value="DUF936_dom_pln"/>
</dbReference>
<feature type="compositionally biased region" description="Low complexity" evidence="1">
    <location>
        <begin position="203"/>
        <end position="215"/>
    </location>
</feature>
<feature type="region of interest" description="Disordered" evidence="1">
    <location>
        <begin position="376"/>
        <end position="403"/>
    </location>
</feature>
<evidence type="ECO:0000313" key="5">
    <source>
        <dbReference type="Proteomes" id="UP001327560"/>
    </source>
</evidence>
<dbReference type="Proteomes" id="UP001327560">
    <property type="component" value="Chromosome 7"/>
</dbReference>
<feature type="region of interest" description="Disordered" evidence="1">
    <location>
        <begin position="316"/>
        <end position="348"/>
    </location>
</feature>
<feature type="compositionally biased region" description="Low complexity" evidence="1">
    <location>
        <begin position="162"/>
        <end position="174"/>
    </location>
</feature>